<evidence type="ECO:0000256" key="8">
    <source>
        <dbReference type="ARBA" id="ARBA00022679"/>
    </source>
</evidence>
<dbReference type="GO" id="GO:0005737">
    <property type="term" value="C:cytoplasm"/>
    <property type="evidence" value="ECO:0007669"/>
    <property type="project" value="UniProtKB-SubCell"/>
</dbReference>
<evidence type="ECO:0000256" key="3">
    <source>
        <dbReference type="ARBA" id="ARBA00010202"/>
    </source>
</evidence>
<dbReference type="InterPro" id="IPR036554">
    <property type="entry name" value="GHMP_kinase_C_sf"/>
</dbReference>
<proteinExistence type="inferred from homology"/>
<dbReference type="GO" id="GO:0005524">
    <property type="term" value="F:ATP binding"/>
    <property type="evidence" value="ECO:0007669"/>
    <property type="project" value="UniProtKB-UniRule"/>
</dbReference>
<keyword evidence="10 14" id="KW-0418">Kinase</keyword>
<dbReference type="InterPro" id="IPR014721">
    <property type="entry name" value="Ribsml_uS5_D2-typ_fold_subgr"/>
</dbReference>
<feature type="domain" description="GHMP kinase C-terminal" evidence="16">
    <location>
        <begin position="222"/>
        <end position="280"/>
    </location>
</feature>
<evidence type="ECO:0000256" key="12">
    <source>
        <dbReference type="ARBA" id="ARBA00023141"/>
    </source>
</evidence>
<dbReference type="Pfam" id="PF00288">
    <property type="entry name" value="GHMP_kinases_N"/>
    <property type="match status" value="1"/>
</dbReference>
<evidence type="ECO:0000256" key="1">
    <source>
        <dbReference type="ARBA" id="ARBA00004496"/>
    </source>
</evidence>
<keyword evidence="6 14" id="KW-0963">Cytoplasm</keyword>
<dbReference type="Proteomes" id="UP000825933">
    <property type="component" value="Unassembled WGS sequence"/>
</dbReference>
<comment type="catalytic activity">
    <reaction evidence="13 14">
        <text>shikimate + ATP = 3-phosphoshikimate + ADP + H(+)</text>
        <dbReference type="Rhea" id="RHEA:13121"/>
        <dbReference type="ChEBI" id="CHEBI:15378"/>
        <dbReference type="ChEBI" id="CHEBI:30616"/>
        <dbReference type="ChEBI" id="CHEBI:36208"/>
        <dbReference type="ChEBI" id="CHEBI:145989"/>
        <dbReference type="ChEBI" id="CHEBI:456216"/>
        <dbReference type="EC" id="2.7.1.71"/>
    </reaction>
</comment>
<reference evidence="18" key="1">
    <citation type="journal article" date="2022" name="Microbiol. Resour. Announc.">
        <title>Draft Genome Sequence of a Methanogenic Archaeon from West Spitsbergen Permafrost.</title>
        <authorList>
            <person name="Trubitsyn V."/>
            <person name="Rivkina E."/>
            <person name="Shcherbakova V."/>
        </authorList>
    </citation>
    <scope>NUCLEOTIDE SEQUENCE [LARGE SCALE GENOMIC DNA]</scope>
    <source>
        <strain evidence="18">VT</strain>
    </source>
</reference>
<evidence type="ECO:0000259" key="15">
    <source>
        <dbReference type="Pfam" id="PF00288"/>
    </source>
</evidence>
<dbReference type="PROSITE" id="PS00627">
    <property type="entry name" value="GHMP_KINASES_ATP"/>
    <property type="match status" value="1"/>
</dbReference>
<evidence type="ECO:0000313" key="18">
    <source>
        <dbReference type="Proteomes" id="UP000825933"/>
    </source>
</evidence>
<dbReference type="InterPro" id="IPR010189">
    <property type="entry name" value="SK_arc"/>
</dbReference>
<dbReference type="GO" id="GO:0008652">
    <property type="term" value="P:amino acid biosynthetic process"/>
    <property type="evidence" value="ECO:0007669"/>
    <property type="project" value="UniProtKB-KW"/>
</dbReference>
<dbReference type="NCBIfam" id="TIGR01920">
    <property type="entry name" value="Shik_kin_archae"/>
    <property type="match status" value="1"/>
</dbReference>
<feature type="domain" description="GHMP kinase N-terminal" evidence="15">
    <location>
        <begin position="61"/>
        <end position="160"/>
    </location>
</feature>
<sequence length="301" mass="31905">MKTIVKSPGSATIINAIATGYGSAFGIKRYVTAEVQLKGPDSSIICSADRDVDTSLMEICVKMVINKFKENYGDIEVDTGFSVKTSSTLPVSSGLSSSSATSNSIVMATSKALMKEYDIKSDKIAFNDLELLNIGVDASLEAGVTITGAFDDASASFYGGFTVTNNNTREILKMHDMEQQNILVYMPNRISPTAQSDVRRMKLIAPQVKLAFNEALHGNICNAMTLNGILYCASLAFDPNIALDALDAGATAAGLSGTGPAFVAMASNENVDRVLEAWSSLPGQIFCTEVDNEGTMVIDSG</sequence>
<protein>
    <recommendedName>
        <fullName evidence="5 14">Shikimate kinase</fullName>
        <shortName evidence="14">SK</shortName>
        <ecNumber evidence="4 14">2.7.1.71</ecNumber>
    </recommendedName>
</protein>
<dbReference type="Pfam" id="PF08544">
    <property type="entry name" value="GHMP_kinases_C"/>
    <property type="match status" value="1"/>
</dbReference>
<evidence type="ECO:0000259" key="16">
    <source>
        <dbReference type="Pfam" id="PF08544"/>
    </source>
</evidence>
<dbReference type="GO" id="GO:0009423">
    <property type="term" value="P:chorismate biosynthetic process"/>
    <property type="evidence" value="ECO:0007669"/>
    <property type="project" value="UniProtKB-UniRule"/>
</dbReference>
<dbReference type="InterPro" id="IPR013750">
    <property type="entry name" value="GHMP_kinase_C_dom"/>
</dbReference>
<evidence type="ECO:0000256" key="14">
    <source>
        <dbReference type="HAMAP-Rule" id="MF_00370"/>
    </source>
</evidence>
<evidence type="ECO:0000256" key="6">
    <source>
        <dbReference type="ARBA" id="ARBA00022490"/>
    </source>
</evidence>
<dbReference type="PANTHER" id="PTHR20861">
    <property type="entry name" value="HOMOSERINE/4-DIPHOSPHOCYTIDYL-2-C-METHYL-D-ERYTHRITOL KINASE"/>
    <property type="match status" value="1"/>
</dbReference>
<evidence type="ECO:0000256" key="7">
    <source>
        <dbReference type="ARBA" id="ARBA00022605"/>
    </source>
</evidence>
<name>A0A8T5V2G5_9EURY</name>
<comment type="pathway">
    <text evidence="2 14">Metabolic intermediate biosynthesis; chorismate biosynthesis; chorismate from D-erythrose 4-phosphate and phosphoenolpyruvate: step 5/7.</text>
</comment>
<evidence type="ECO:0000313" key="17">
    <source>
        <dbReference type="EMBL" id="MBZ2165865.1"/>
    </source>
</evidence>
<dbReference type="SUPFAM" id="SSF55060">
    <property type="entry name" value="GHMP Kinase, C-terminal domain"/>
    <property type="match status" value="1"/>
</dbReference>
<evidence type="ECO:0000256" key="10">
    <source>
        <dbReference type="ARBA" id="ARBA00022777"/>
    </source>
</evidence>
<comment type="similarity">
    <text evidence="3 14">Belongs to the GHMP kinase family. Archaeal shikimate kinase subfamily.</text>
</comment>
<dbReference type="InterPro" id="IPR020568">
    <property type="entry name" value="Ribosomal_Su5_D2-typ_SF"/>
</dbReference>
<dbReference type="EMBL" id="JAIOUQ010000007">
    <property type="protein sequence ID" value="MBZ2165865.1"/>
    <property type="molecule type" value="Genomic_DNA"/>
</dbReference>
<dbReference type="GO" id="GO:0004765">
    <property type="term" value="F:shikimate kinase activity"/>
    <property type="evidence" value="ECO:0007669"/>
    <property type="project" value="UniProtKB-UniRule"/>
</dbReference>
<evidence type="ECO:0000256" key="9">
    <source>
        <dbReference type="ARBA" id="ARBA00022741"/>
    </source>
</evidence>
<evidence type="ECO:0000256" key="5">
    <source>
        <dbReference type="ARBA" id="ARBA00013853"/>
    </source>
</evidence>
<keyword evidence="18" id="KW-1185">Reference proteome</keyword>
<dbReference type="Gene3D" id="3.30.230.10">
    <property type="match status" value="1"/>
</dbReference>
<evidence type="ECO:0000256" key="11">
    <source>
        <dbReference type="ARBA" id="ARBA00022840"/>
    </source>
</evidence>
<dbReference type="AlphaFoldDB" id="A0A8T5V2G5"/>
<comment type="subcellular location">
    <subcellularLocation>
        <location evidence="1 14">Cytoplasm</location>
    </subcellularLocation>
</comment>
<dbReference type="SUPFAM" id="SSF54211">
    <property type="entry name" value="Ribosomal protein S5 domain 2-like"/>
    <property type="match status" value="1"/>
</dbReference>
<dbReference type="RefSeq" id="WP_223791443.1">
    <property type="nucleotide sequence ID" value="NZ_JAIOUQ010000007.1"/>
</dbReference>
<dbReference type="GO" id="GO:0009073">
    <property type="term" value="P:aromatic amino acid family biosynthetic process"/>
    <property type="evidence" value="ECO:0007669"/>
    <property type="project" value="UniProtKB-KW"/>
</dbReference>
<evidence type="ECO:0000256" key="4">
    <source>
        <dbReference type="ARBA" id="ARBA00012154"/>
    </source>
</evidence>
<keyword evidence="9 14" id="KW-0547">Nucleotide-binding</keyword>
<evidence type="ECO:0000256" key="13">
    <source>
        <dbReference type="ARBA" id="ARBA00048567"/>
    </source>
</evidence>
<accession>A0A8T5V2G5</accession>
<comment type="caution">
    <text evidence="17">The sequence shown here is derived from an EMBL/GenBank/DDBJ whole genome shotgun (WGS) entry which is preliminary data.</text>
</comment>
<keyword evidence="12 14" id="KW-0057">Aromatic amino acid biosynthesis</keyword>
<dbReference type="HAMAP" id="MF_00370">
    <property type="entry name" value="Shik_kinase_arch"/>
    <property type="match status" value="1"/>
</dbReference>
<dbReference type="EC" id="2.7.1.71" evidence="4 14"/>
<organism evidence="17 18">
    <name type="scientific">Methanobacterium spitsbergense</name>
    <dbReference type="NCBI Taxonomy" id="2874285"/>
    <lineage>
        <taxon>Archaea</taxon>
        <taxon>Methanobacteriati</taxon>
        <taxon>Methanobacteriota</taxon>
        <taxon>Methanomada group</taxon>
        <taxon>Methanobacteria</taxon>
        <taxon>Methanobacteriales</taxon>
        <taxon>Methanobacteriaceae</taxon>
        <taxon>Methanobacterium</taxon>
    </lineage>
</organism>
<dbReference type="InterPro" id="IPR006204">
    <property type="entry name" value="GHMP_kinase_N_dom"/>
</dbReference>
<keyword evidence="11 14" id="KW-0067">ATP-binding</keyword>
<gene>
    <name evidence="14" type="primary">aroK</name>
    <name evidence="17" type="ORF">K8N75_07420</name>
</gene>
<dbReference type="PANTHER" id="PTHR20861:SF3">
    <property type="entry name" value="SHIKIMATE KINASE"/>
    <property type="match status" value="1"/>
</dbReference>
<feature type="binding site" evidence="14">
    <location>
        <begin position="90"/>
        <end position="100"/>
    </location>
    <ligand>
        <name>ATP</name>
        <dbReference type="ChEBI" id="CHEBI:30616"/>
    </ligand>
</feature>
<keyword evidence="7 14" id="KW-0028">Amino-acid biosynthesis</keyword>
<evidence type="ECO:0000256" key="2">
    <source>
        <dbReference type="ARBA" id="ARBA00004842"/>
    </source>
</evidence>
<keyword evidence="8 14" id="KW-0808">Transferase</keyword>
<dbReference type="InterPro" id="IPR006203">
    <property type="entry name" value="GHMP_knse_ATP-bd_CS"/>
</dbReference>
<dbReference type="PIRSF" id="PIRSF005758">
    <property type="entry name" value="Shikimt_kin_arch"/>
    <property type="match status" value="1"/>
</dbReference>